<keyword evidence="7 9" id="KW-1133">Transmembrane helix</keyword>
<keyword evidence="4 9" id="KW-1003">Cell membrane</keyword>
<comment type="similarity">
    <text evidence="2 9">Belongs to the ABC-2 integral membrane protein family.</text>
</comment>
<dbReference type="STRING" id="1817895.AUJ95_07885"/>
<comment type="caution">
    <text evidence="11">The sequence shown here is derived from an EMBL/GenBank/DDBJ whole genome shotgun (WGS) entry which is preliminary data.</text>
</comment>
<evidence type="ECO:0000256" key="3">
    <source>
        <dbReference type="ARBA" id="ARBA00022448"/>
    </source>
</evidence>
<dbReference type="AlphaFoldDB" id="A0A1J5DQ91"/>
<evidence type="ECO:0000256" key="6">
    <source>
        <dbReference type="ARBA" id="ARBA00022692"/>
    </source>
</evidence>
<evidence type="ECO:0000256" key="9">
    <source>
        <dbReference type="RuleBase" id="RU361157"/>
    </source>
</evidence>
<dbReference type="InterPro" id="IPR047817">
    <property type="entry name" value="ABC2_TM_bact-type"/>
</dbReference>
<evidence type="ECO:0000256" key="4">
    <source>
        <dbReference type="ARBA" id="ARBA00022475"/>
    </source>
</evidence>
<evidence type="ECO:0000256" key="1">
    <source>
        <dbReference type="ARBA" id="ARBA00004429"/>
    </source>
</evidence>
<keyword evidence="5" id="KW-0997">Cell inner membrane</keyword>
<proteinExistence type="inferred from homology"/>
<dbReference type="Pfam" id="PF01061">
    <property type="entry name" value="ABC2_membrane"/>
    <property type="match status" value="1"/>
</dbReference>
<evidence type="ECO:0000313" key="11">
    <source>
        <dbReference type="EMBL" id="OIP37643.1"/>
    </source>
</evidence>
<feature type="transmembrane region" description="Helical" evidence="9">
    <location>
        <begin position="108"/>
        <end position="132"/>
    </location>
</feature>
<name>A0A1J5DQ91_9BACT</name>
<evidence type="ECO:0000256" key="8">
    <source>
        <dbReference type="ARBA" id="ARBA00023136"/>
    </source>
</evidence>
<feature type="transmembrane region" description="Helical" evidence="9">
    <location>
        <begin position="77"/>
        <end position="96"/>
    </location>
</feature>
<reference evidence="11 12" key="1">
    <citation type="journal article" date="2016" name="Environ. Microbiol.">
        <title>Genomic resolution of a cold subsurface aquifer community provides metabolic insights for novel microbes adapted to high CO concentrations.</title>
        <authorList>
            <person name="Probst A.J."/>
            <person name="Castelle C.J."/>
            <person name="Singh A."/>
            <person name="Brown C.T."/>
            <person name="Anantharaman K."/>
            <person name="Sharon I."/>
            <person name="Hug L.A."/>
            <person name="Burstein D."/>
            <person name="Emerson J.B."/>
            <person name="Thomas B.C."/>
            <person name="Banfield J.F."/>
        </authorList>
    </citation>
    <scope>NUCLEOTIDE SEQUENCE [LARGE SCALE GENOMIC DNA]</scope>
    <source>
        <strain evidence="11">CG2_30_40_21</strain>
    </source>
</reference>
<evidence type="ECO:0000256" key="7">
    <source>
        <dbReference type="ARBA" id="ARBA00022989"/>
    </source>
</evidence>
<evidence type="ECO:0000256" key="5">
    <source>
        <dbReference type="ARBA" id="ARBA00022519"/>
    </source>
</evidence>
<evidence type="ECO:0000313" key="12">
    <source>
        <dbReference type="Proteomes" id="UP000183085"/>
    </source>
</evidence>
<keyword evidence="8 9" id="KW-0472">Membrane</keyword>
<comment type="subcellular location">
    <subcellularLocation>
        <location evidence="1">Cell inner membrane</location>
        <topology evidence="1">Multi-pass membrane protein</topology>
    </subcellularLocation>
    <subcellularLocation>
        <location evidence="9">Cell membrane</location>
        <topology evidence="9">Multi-pass membrane protein</topology>
    </subcellularLocation>
</comment>
<evidence type="ECO:0000256" key="2">
    <source>
        <dbReference type="ARBA" id="ARBA00007783"/>
    </source>
</evidence>
<dbReference type="PROSITE" id="PS51012">
    <property type="entry name" value="ABC_TM2"/>
    <property type="match status" value="1"/>
</dbReference>
<organism evidence="11 12">
    <name type="scientific">Candidatus Desantisbacteria bacterium CG2_30_40_21</name>
    <dbReference type="NCBI Taxonomy" id="1817895"/>
    <lineage>
        <taxon>Bacteria</taxon>
        <taxon>Candidatus Desantisiibacteriota</taxon>
    </lineage>
</organism>
<keyword evidence="3 9" id="KW-0813">Transport</keyword>
<dbReference type="PANTHER" id="PTHR30413:SF8">
    <property type="entry name" value="TRANSPORT PERMEASE PROTEIN"/>
    <property type="match status" value="1"/>
</dbReference>
<sequence length="259" mass="30446">MHITINTKIQHYFDLIIVLTQKEIKVRYKNSFLGYFWSIAHPLAFAFVFFIAFKVIMRIQMEDYALFLIAGLFPWQWFANSVNAAPMLFIGNASIIKKVNFPRNIIPFAAVLQDMIHFILAIIVIIIFLFIYHKTPSFSWIYGIPILLSIQFLMTYGVSLIISSLNLFFRDLERLTNLFITLLFYFTPVIYSETMIPEKYKSIINLNPLTPMMISWRNLFLDGRLDAFYLMISLSYAIILFGVGYIIYKKLSWRFAEVL</sequence>
<dbReference type="InterPro" id="IPR013525">
    <property type="entry name" value="ABC2_TM"/>
</dbReference>
<dbReference type="GO" id="GO:0140359">
    <property type="term" value="F:ABC-type transporter activity"/>
    <property type="evidence" value="ECO:0007669"/>
    <property type="project" value="InterPro"/>
</dbReference>
<feature type="transmembrane region" description="Helical" evidence="9">
    <location>
        <begin position="32"/>
        <end position="57"/>
    </location>
</feature>
<feature type="transmembrane region" description="Helical" evidence="9">
    <location>
        <begin position="227"/>
        <end position="248"/>
    </location>
</feature>
<dbReference type="EMBL" id="MNYI01000203">
    <property type="protein sequence ID" value="OIP37643.1"/>
    <property type="molecule type" value="Genomic_DNA"/>
</dbReference>
<dbReference type="PANTHER" id="PTHR30413">
    <property type="entry name" value="INNER MEMBRANE TRANSPORT PERMEASE"/>
    <property type="match status" value="1"/>
</dbReference>
<dbReference type="GO" id="GO:0005886">
    <property type="term" value="C:plasma membrane"/>
    <property type="evidence" value="ECO:0007669"/>
    <property type="project" value="UniProtKB-SubCell"/>
</dbReference>
<keyword evidence="6 9" id="KW-0812">Transmembrane</keyword>
<dbReference type="Proteomes" id="UP000183085">
    <property type="component" value="Unassembled WGS sequence"/>
</dbReference>
<feature type="domain" description="ABC transmembrane type-2" evidence="10">
    <location>
        <begin position="33"/>
        <end position="251"/>
    </location>
</feature>
<feature type="transmembrane region" description="Helical" evidence="9">
    <location>
        <begin position="174"/>
        <end position="191"/>
    </location>
</feature>
<feature type="transmembrane region" description="Helical" evidence="9">
    <location>
        <begin position="138"/>
        <end position="162"/>
    </location>
</feature>
<evidence type="ECO:0000259" key="10">
    <source>
        <dbReference type="PROSITE" id="PS51012"/>
    </source>
</evidence>
<accession>A0A1J5DQ91</accession>
<protein>
    <recommendedName>
        <fullName evidence="9">Transport permease protein</fullName>
    </recommendedName>
</protein>
<gene>
    <name evidence="11" type="ORF">AUJ95_07885</name>
</gene>
<dbReference type="GO" id="GO:0015920">
    <property type="term" value="P:lipopolysaccharide transport"/>
    <property type="evidence" value="ECO:0007669"/>
    <property type="project" value="TreeGrafter"/>
</dbReference>